<protein>
    <submittedName>
        <fullName evidence="2">Uncharacterized protein</fullName>
    </submittedName>
</protein>
<keyword evidence="1" id="KW-0812">Transmembrane</keyword>
<proteinExistence type="predicted"/>
<dbReference type="EMBL" id="UINC01031007">
    <property type="protein sequence ID" value="SVB16350.1"/>
    <property type="molecule type" value="Genomic_DNA"/>
</dbReference>
<reference evidence="2" key="1">
    <citation type="submission" date="2018-05" db="EMBL/GenBank/DDBJ databases">
        <authorList>
            <person name="Lanie J.A."/>
            <person name="Ng W.-L."/>
            <person name="Kazmierczak K.M."/>
            <person name="Andrzejewski T.M."/>
            <person name="Davidsen T.M."/>
            <person name="Wayne K.J."/>
            <person name="Tettelin H."/>
            <person name="Glass J.I."/>
            <person name="Rusch D."/>
            <person name="Podicherti R."/>
            <person name="Tsui H.-C.T."/>
            <person name="Winkler M.E."/>
        </authorList>
    </citation>
    <scope>NUCLEOTIDE SEQUENCE</scope>
</reference>
<name>A0A382BRA5_9ZZZZ</name>
<keyword evidence="1" id="KW-1133">Transmembrane helix</keyword>
<dbReference type="AlphaFoldDB" id="A0A382BRA5"/>
<organism evidence="2">
    <name type="scientific">marine metagenome</name>
    <dbReference type="NCBI Taxonomy" id="408172"/>
    <lineage>
        <taxon>unclassified sequences</taxon>
        <taxon>metagenomes</taxon>
        <taxon>ecological metagenomes</taxon>
    </lineage>
</organism>
<evidence type="ECO:0000256" key="1">
    <source>
        <dbReference type="SAM" id="Phobius"/>
    </source>
</evidence>
<feature type="transmembrane region" description="Helical" evidence="1">
    <location>
        <begin position="15"/>
        <end position="34"/>
    </location>
</feature>
<evidence type="ECO:0000313" key="2">
    <source>
        <dbReference type="EMBL" id="SVB16350.1"/>
    </source>
</evidence>
<sequence length="42" mass="5076">MVGNLDEFLPNSNKVLVFFIDLYLHISTYIINFYKIDYYIIL</sequence>
<keyword evidence="1" id="KW-0472">Membrane</keyword>
<accession>A0A382BRA5</accession>
<gene>
    <name evidence="2" type="ORF">METZ01_LOCUS169204</name>
</gene>